<dbReference type="InterPro" id="IPR017972">
    <property type="entry name" value="Cyt_P450_CS"/>
</dbReference>
<keyword evidence="5 9" id="KW-0560">Oxidoreductase</keyword>
<keyword evidence="7 9" id="KW-0503">Monooxygenase</keyword>
<dbReference type="STRING" id="74649.A0A2P6SMM1"/>
<dbReference type="GO" id="GO:0006629">
    <property type="term" value="P:lipid metabolic process"/>
    <property type="evidence" value="ECO:0007669"/>
    <property type="project" value="UniProtKB-ARBA"/>
</dbReference>
<evidence type="ECO:0000256" key="4">
    <source>
        <dbReference type="ARBA" id="ARBA00022723"/>
    </source>
</evidence>
<dbReference type="CDD" id="cd11064">
    <property type="entry name" value="CYP86A"/>
    <property type="match status" value="1"/>
</dbReference>
<name>A0A2P6SMM1_ROSCH</name>
<evidence type="ECO:0000256" key="10">
    <source>
        <dbReference type="SAM" id="Phobius"/>
    </source>
</evidence>
<gene>
    <name evidence="11" type="ORF">RchiOBHm_Chr1g0375641</name>
</gene>
<keyword evidence="10" id="KW-0812">Transmembrane</keyword>
<proteinExistence type="inferred from homology"/>
<evidence type="ECO:0000256" key="7">
    <source>
        <dbReference type="ARBA" id="ARBA00023033"/>
    </source>
</evidence>
<evidence type="ECO:0000313" key="11">
    <source>
        <dbReference type="EMBL" id="PRQ59934.1"/>
    </source>
</evidence>
<sequence>MDFLSTALPPIVISLAVILLALIFLPLKNKRYPPVAGTVLHQLAHRRTLHHYHTELACRYKTYRILDLFKYSVYTADPANVEHVLKTAVGNYGKGLYVYNLITDAMGDGIFAVDGEKWRHQRKASSSQFSTKVLRDFSSDIFKTNAVKLASIIHEAASCDKSIEMQDLFMKSTLDSIVKILLGIDLQTMSGTNNDGIRFSNAFDDANGATLYRVADIFWKIKRFLNIGTEAVMRKNVKVMDHFIYNLINRKIETLHKSEEDDEQPLKKTDFISKLLEAKETDPKYLRDMVLSFIAAGKDTTASALSWFLYMMCKHLSIQEKIAQEVREATGLNNTSSAEEFVANLTEEALSKMQYLHAALNETLRLYPTVPMNARVCFSDDTWPDGHSVKKGELVILQPYSMGRMEFIWGDDAEEFRPERWLDKNGNFQEESPFKFIAFNAGPRICLGKEYSYIQMKIFSAVLLSNYIFKLTDEKKVVKYKTMVTLHINRGLHVHASPRV</sequence>
<dbReference type="PROSITE" id="PS00086">
    <property type="entry name" value="CYTOCHROME_P450"/>
    <property type="match status" value="1"/>
</dbReference>
<comment type="caution">
    <text evidence="11">The sequence shown here is derived from an EMBL/GenBank/DDBJ whole genome shotgun (WGS) entry which is preliminary data.</text>
</comment>
<evidence type="ECO:0000256" key="2">
    <source>
        <dbReference type="ARBA" id="ARBA00010617"/>
    </source>
</evidence>
<dbReference type="Gramene" id="PRQ59934">
    <property type="protein sequence ID" value="PRQ59934"/>
    <property type="gene ID" value="RchiOBHm_Chr1g0375641"/>
</dbReference>
<dbReference type="PRINTS" id="PR00385">
    <property type="entry name" value="P450"/>
</dbReference>
<dbReference type="GO" id="GO:0036204">
    <property type="term" value="F:abieta-7,13-dien-18-ol hydroxylase activity"/>
    <property type="evidence" value="ECO:0007669"/>
    <property type="project" value="UniProtKB-EC"/>
</dbReference>
<evidence type="ECO:0000256" key="9">
    <source>
        <dbReference type="RuleBase" id="RU000461"/>
    </source>
</evidence>
<keyword evidence="12" id="KW-1185">Reference proteome</keyword>
<dbReference type="EMBL" id="PDCK01000039">
    <property type="protein sequence ID" value="PRQ59934.1"/>
    <property type="molecule type" value="Genomic_DNA"/>
</dbReference>
<evidence type="ECO:0000256" key="3">
    <source>
        <dbReference type="ARBA" id="ARBA00022617"/>
    </source>
</evidence>
<accession>A0A2P6SMM1</accession>
<dbReference type="Pfam" id="PF00067">
    <property type="entry name" value="p450"/>
    <property type="match status" value="1"/>
</dbReference>
<dbReference type="GO" id="GO:0005506">
    <property type="term" value="F:iron ion binding"/>
    <property type="evidence" value="ECO:0007669"/>
    <property type="project" value="InterPro"/>
</dbReference>
<comment type="cofactor">
    <cofactor evidence="1 8">
        <name>heme</name>
        <dbReference type="ChEBI" id="CHEBI:30413"/>
    </cofactor>
</comment>
<dbReference type="GO" id="GO:0020037">
    <property type="term" value="F:heme binding"/>
    <property type="evidence" value="ECO:0007669"/>
    <property type="project" value="InterPro"/>
</dbReference>
<dbReference type="EC" id="1.14.14.145" evidence="11"/>
<evidence type="ECO:0000256" key="6">
    <source>
        <dbReference type="ARBA" id="ARBA00023004"/>
    </source>
</evidence>
<evidence type="ECO:0000256" key="5">
    <source>
        <dbReference type="ARBA" id="ARBA00023002"/>
    </source>
</evidence>
<evidence type="ECO:0000256" key="8">
    <source>
        <dbReference type="PIRSR" id="PIRSR602401-1"/>
    </source>
</evidence>
<keyword evidence="3 8" id="KW-0349">Heme</keyword>
<dbReference type="PRINTS" id="PR00463">
    <property type="entry name" value="EP450I"/>
</dbReference>
<keyword evidence="10" id="KW-1133">Transmembrane helix</keyword>
<dbReference type="Proteomes" id="UP000238479">
    <property type="component" value="Chromosome 1"/>
</dbReference>
<keyword evidence="6 8" id="KW-0408">Iron</keyword>
<feature type="binding site" description="axial binding residue" evidence="8">
    <location>
        <position position="446"/>
    </location>
    <ligand>
        <name>heme</name>
        <dbReference type="ChEBI" id="CHEBI:30413"/>
    </ligand>
    <ligandPart>
        <name>Fe</name>
        <dbReference type="ChEBI" id="CHEBI:18248"/>
    </ligandPart>
</feature>
<organism evidence="11 12">
    <name type="scientific">Rosa chinensis</name>
    <name type="common">China rose</name>
    <dbReference type="NCBI Taxonomy" id="74649"/>
    <lineage>
        <taxon>Eukaryota</taxon>
        <taxon>Viridiplantae</taxon>
        <taxon>Streptophyta</taxon>
        <taxon>Embryophyta</taxon>
        <taxon>Tracheophyta</taxon>
        <taxon>Spermatophyta</taxon>
        <taxon>Magnoliopsida</taxon>
        <taxon>eudicotyledons</taxon>
        <taxon>Gunneridae</taxon>
        <taxon>Pentapetalae</taxon>
        <taxon>rosids</taxon>
        <taxon>fabids</taxon>
        <taxon>Rosales</taxon>
        <taxon>Rosaceae</taxon>
        <taxon>Rosoideae</taxon>
        <taxon>Rosoideae incertae sedis</taxon>
        <taxon>Rosa</taxon>
    </lineage>
</organism>
<keyword evidence="10" id="KW-0472">Membrane</keyword>
<dbReference type="AlphaFoldDB" id="A0A2P6SMM1"/>
<evidence type="ECO:0000256" key="1">
    <source>
        <dbReference type="ARBA" id="ARBA00001971"/>
    </source>
</evidence>
<reference evidence="11 12" key="1">
    <citation type="journal article" date="2018" name="Nat. Genet.">
        <title>The Rosa genome provides new insights in the design of modern roses.</title>
        <authorList>
            <person name="Bendahmane M."/>
        </authorList>
    </citation>
    <scope>NUCLEOTIDE SEQUENCE [LARGE SCALE GENOMIC DNA]</scope>
    <source>
        <strain evidence="12">cv. Old Blush</strain>
    </source>
</reference>
<keyword evidence="4 8" id="KW-0479">Metal-binding</keyword>
<evidence type="ECO:0000313" key="12">
    <source>
        <dbReference type="Proteomes" id="UP000238479"/>
    </source>
</evidence>
<dbReference type="PANTHER" id="PTHR24296">
    <property type="entry name" value="CYTOCHROME P450"/>
    <property type="match status" value="1"/>
</dbReference>
<dbReference type="SUPFAM" id="SSF48264">
    <property type="entry name" value="Cytochrome P450"/>
    <property type="match status" value="1"/>
</dbReference>
<feature type="transmembrane region" description="Helical" evidence="10">
    <location>
        <begin position="6"/>
        <end position="25"/>
    </location>
</feature>
<dbReference type="Gene3D" id="1.10.630.10">
    <property type="entry name" value="Cytochrome P450"/>
    <property type="match status" value="1"/>
</dbReference>
<dbReference type="InterPro" id="IPR001128">
    <property type="entry name" value="Cyt_P450"/>
</dbReference>
<dbReference type="OMA" id="VMQTYAI"/>
<dbReference type="InterPro" id="IPR002401">
    <property type="entry name" value="Cyt_P450_E_grp-I"/>
</dbReference>
<protein>
    <submittedName>
        <fullName evidence="11">Putative abieta-7,13-dien-18-ol hydroxylase</fullName>
        <ecNumber evidence="11">1.14.14.145</ecNumber>
    </submittedName>
</protein>
<dbReference type="InterPro" id="IPR036396">
    <property type="entry name" value="Cyt_P450_sf"/>
</dbReference>
<comment type="similarity">
    <text evidence="2 9">Belongs to the cytochrome P450 family.</text>
</comment>